<feature type="region of interest" description="Disordered" evidence="2">
    <location>
        <begin position="1185"/>
        <end position="1286"/>
    </location>
</feature>
<organism evidence="6 7">
    <name type="scientific">Sanghuangporus baumii</name>
    <name type="common">Phellinus baumii</name>
    <dbReference type="NCBI Taxonomy" id="108892"/>
    <lineage>
        <taxon>Eukaryota</taxon>
        <taxon>Fungi</taxon>
        <taxon>Dikarya</taxon>
        <taxon>Basidiomycota</taxon>
        <taxon>Agaricomycotina</taxon>
        <taxon>Agaricomycetes</taxon>
        <taxon>Hymenochaetales</taxon>
        <taxon>Hymenochaetaceae</taxon>
        <taxon>Sanghuangporus</taxon>
    </lineage>
</organism>
<feature type="compositionally biased region" description="Basic and acidic residues" evidence="2">
    <location>
        <begin position="1186"/>
        <end position="1210"/>
    </location>
</feature>
<evidence type="ECO:0000256" key="3">
    <source>
        <dbReference type="SAM" id="Phobius"/>
    </source>
</evidence>
<evidence type="ECO:0000259" key="5">
    <source>
        <dbReference type="SMART" id="SM01293"/>
    </source>
</evidence>
<feature type="compositionally biased region" description="Low complexity" evidence="2">
    <location>
        <begin position="687"/>
        <end position="696"/>
    </location>
</feature>
<evidence type="ECO:0000256" key="1">
    <source>
        <dbReference type="SAM" id="Coils"/>
    </source>
</evidence>
<dbReference type="PANTHER" id="PTHR13239">
    <property type="entry name" value="PROTEIN REQUIRED FOR HYPHAL ANASTOMOSIS HAM-2"/>
    <property type="match status" value="1"/>
</dbReference>
<dbReference type="Pfam" id="PF07923">
    <property type="entry name" value="N1221"/>
    <property type="match status" value="1"/>
</dbReference>
<feature type="region of interest" description="Disordered" evidence="2">
    <location>
        <begin position="491"/>
        <end position="518"/>
    </location>
</feature>
<keyword evidence="3" id="KW-1133">Transmembrane helix</keyword>
<comment type="caution">
    <text evidence="6">The sequence shown here is derived from an EMBL/GenBank/DDBJ whole genome shotgun (WGS) entry which is preliminary data.</text>
</comment>
<feature type="compositionally biased region" description="Pro residues" evidence="2">
    <location>
        <begin position="580"/>
        <end position="589"/>
    </location>
</feature>
<dbReference type="SMART" id="SM01293">
    <property type="entry name" value="DUF3402"/>
    <property type="match status" value="1"/>
</dbReference>
<dbReference type="Pfam" id="PF11882">
    <property type="entry name" value="DUF3402"/>
    <property type="match status" value="1"/>
</dbReference>
<feature type="domain" description="Far11/STRP C-terminal" evidence="5">
    <location>
        <begin position="623"/>
        <end position="1129"/>
    </location>
</feature>
<sequence>MSSSIQPSDSDSPPRIQPPTPTKATYGQRSLSPLVGLLAFSTVLITACTLPPYLLLRTRLARVDGTLSDVFHVAQRAKASQYTEGQVLEAVREVRRVREETEVLRGQADKIASDVRDVRSVLLKERVRLASIEGRFDGLREQLKSQEQRVLTALAAEQKRYSKTENEINELRKTADQNADNLSKVAVSLADIATLIHQTELEHGIPPERGKESSKREQLYDFKYEDEDTVMNEIDEFFSYVEAPQIGENLKAWEGSFPGEWIKAPYRKRLAHVNLLLESLEHKDAVIRFTNARRLFYVVQGTFAETSSPEHQLHWIIENCKTVRAADGISIVAEAVKIANSKHDLLSSLSDADVFRLNISAQDKQDCIEEVNTELSVYFGIMYFLVEVLKDSDDFAEELMSLEPPLPVYLFNVVAGLRDKSFKGYPVKKLLLLLWKTILACCGGSRDLLRVKKLVRESSGLPEEKDEPIPIKSSPFDLQTFRQETSVKFPTFTATPDLPPPSRLPEASVSRLSSERRSGLSVSPLKLAEAFSPIPVRHHYHHSDDPDFQQQQSNQGQQQQNQAVFPTGNPTYNPTAQPLTPMPTPPPSPKPKKQQYQTDQSRPFLFPFSRSQVRGSRGARLVPDAIEEADRLYNKHMHISVSLYQMWRTREDCMIEESGLHRLTGAENLFETFDSVLSLNSHGVDGSSATSSALTSADKKSADDAEDATEQLPDVALLNTKIAETETAIKQSEGNIGGSWVEVKKLKELRQRREDLQKLKRVEHIYAAVLPNLQGWVLVLLKMLLATVSVNSLNQPPPSASSNAFPPGVGSPAEQQQPPPPPLTADEIDLIRHREIMSKAVSAILLLTLRWFKASHAMKFHYLGQLLLESNCLLLILKMFTFFQYCLRYSKNPPAQRPEDNMVGQPRQSTTRTIHKGTDKEEEIELITEFSWRNFFSSINFVRIMQKLSKHRSHRIWLLVQYKSSAVLKRITKVSHPMLQLYVLKLIKSQVPYCGRKWRQSNMKCITTIYLNCRPDLRDEWLTGSEVDDAQDALAQEQALRKLVKFYNNKRYGSATTHAMARDNHRRSSSLSMPLGELHAGPELSAMARPVGTPNMVEADVFPPLRAQAPDPSIFLPYTTEDIAFEEEYEEYLSDLGMGDDYSWSSSNDGLFGGTSAWHRLPHMGTEIADGISDSESIASIGELGDEAKFDPGSDSDREDENRNNWEHMSPKTMAALPKSPVGPHRRSSSGSSLRPVIPFGLDDNSAVDLEEAEDDEGEMGPMPREQDGPFAQGGGVDEVEYAYGL</sequence>
<feature type="compositionally biased region" description="Low complexity" evidence="2">
    <location>
        <begin position="549"/>
        <end position="562"/>
    </location>
</feature>
<keyword evidence="3" id="KW-0472">Membrane</keyword>
<keyword evidence="3" id="KW-0812">Transmembrane</keyword>
<feature type="compositionally biased region" description="Low complexity" evidence="2">
    <location>
        <begin position="1"/>
        <end position="14"/>
    </location>
</feature>
<dbReference type="EMBL" id="LNZH02000081">
    <property type="protein sequence ID" value="OCB91552.1"/>
    <property type="molecule type" value="Genomic_DNA"/>
</dbReference>
<feature type="compositionally biased region" description="Acidic residues" evidence="2">
    <location>
        <begin position="1249"/>
        <end position="1259"/>
    </location>
</feature>
<feature type="region of interest" description="Disordered" evidence="2">
    <location>
        <begin position="687"/>
        <end position="708"/>
    </location>
</feature>
<feature type="region of interest" description="Disordered" evidence="2">
    <location>
        <begin position="537"/>
        <end position="599"/>
    </location>
</feature>
<feature type="coiled-coil region" evidence="1">
    <location>
        <begin position="129"/>
        <end position="181"/>
    </location>
</feature>
<dbReference type="PANTHER" id="PTHR13239:SF4">
    <property type="entry name" value="AT25231P"/>
    <property type="match status" value="1"/>
</dbReference>
<feature type="domain" description="Far11/STRP N-terminal" evidence="4">
    <location>
        <begin position="217"/>
        <end position="505"/>
    </location>
</feature>
<reference evidence="6" key="1">
    <citation type="submission" date="2016-06" db="EMBL/GenBank/DDBJ databases">
        <title>Draft Genome sequence of the fungus Inonotus baumii.</title>
        <authorList>
            <person name="Zhu H."/>
            <person name="Lin W."/>
        </authorList>
    </citation>
    <scope>NUCLEOTIDE SEQUENCE</scope>
    <source>
        <strain evidence="6">821</strain>
    </source>
</reference>
<dbReference type="Proteomes" id="UP000757232">
    <property type="component" value="Unassembled WGS sequence"/>
</dbReference>
<dbReference type="InterPro" id="IPR021819">
    <property type="entry name" value="Far11/STRP_C"/>
</dbReference>
<feature type="region of interest" description="Disordered" evidence="2">
    <location>
        <begin position="796"/>
        <end position="825"/>
    </location>
</feature>
<dbReference type="SMART" id="SM01292">
    <property type="entry name" value="N1221"/>
    <property type="match status" value="1"/>
</dbReference>
<evidence type="ECO:0000259" key="4">
    <source>
        <dbReference type="SMART" id="SM01292"/>
    </source>
</evidence>
<dbReference type="InterPro" id="IPR040185">
    <property type="entry name" value="Far11/STRP"/>
</dbReference>
<dbReference type="GO" id="GO:0007010">
    <property type="term" value="P:cytoskeleton organization"/>
    <property type="evidence" value="ECO:0007669"/>
    <property type="project" value="TreeGrafter"/>
</dbReference>
<protein>
    <submittedName>
        <fullName evidence="6">Uncharacterized protein</fullName>
    </submittedName>
</protein>
<evidence type="ECO:0000313" key="7">
    <source>
        <dbReference type="Proteomes" id="UP000757232"/>
    </source>
</evidence>
<name>A0A9Q5I5K8_SANBA</name>
<proteinExistence type="predicted"/>
<dbReference type="OrthoDB" id="18234at2759"/>
<dbReference type="InterPro" id="IPR012486">
    <property type="entry name" value="Far11/STRP_N"/>
</dbReference>
<keyword evidence="1" id="KW-0175">Coiled coil</keyword>
<feature type="transmembrane region" description="Helical" evidence="3">
    <location>
        <begin position="34"/>
        <end position="56"/>
    </location>
</feature>
<evidence type="ECO:0000256" key="2">
    <source>
        <dbReference type="SAM" id="MobiDB-lite"/>
    </source>
</evidence>
<accession>A0A9Q5I5K8</accession>
<keyword evidence="7" id="KW-1185">Reference proteome</keyword>
<gene>
    <name evidence="6" type="ORF">A7U60_g1178</name>
</gene>
<dbReference type="GO" id="GO:0005829">
    <property type="term" value="C:cytosol"/>
    <property type="evidence" value="ECO:0007669"/>
    <property type="project" value="TreeGrafter"/>
</dbReference>
<evidence type="ECO:0000313" key="6">
    <source>
        <dbReference type="EMBL" id="OCB91552.1"/>
    </source>
</evidence>
<feature type="region of interest" description="Disordered" evidence="2">
    <location>
        <begin position="1"/>
        <end position="27"/>
    </location>
</feature>